<comment type="caution">
    <text evidence="1">The sequence shown here is derived from an EMBL/GenBank/DDBJ whole genome shotgun (WGS) entry which is preliminary data.</text>
</comment>
<gene>
    <name evidence="1" type="ORF">LCGC14_3032040</name>
</gene>
<reference evidence="1" key="1">
    <citation type="journal article" date="2015" name="Nature">
        <title>Complex archaea that bridge the gap between prokaryotes and eukaryotes.</title>
        <authorList>
            <person name="Spang A."/>
            <person name="Saw J.H."/>
            <person name="Jorgensen S.L."/>
            <person name="Zaremba-Niedzwiedzka K."/>
            <person name="Martijn J."/>
            <person name="Lind A.E."/>
            <person name="van Eijk R."/>
            <person name="Schleper C."/>
            <person name="Guy L."/>
            <person name="Ettema T.J."/>
        </authorList>
    </citation>
    <scope>NUCLEOTIDE SEQUENCE</scope>
</reference>
<dbReference type="EMBL" id="LAZR01063351">
    <property type="protein sequence ID" value="KKK59672.1"/>
    <property type="molecule type" value="Genomic_DNA"/>
</dbReference>
<dbReference type="AlphaFoldDB" id="A0A0F8WRV9"/>
<feature type="non-terminal residue" evidence="1">
    <location>
        <position position="34"/>
    </location>
</feature>
<accession>A0A0F8WRV9</accession>
<organism evidence="1">
    <name type="scientific">marine sediment metagenome</name>
    <dbReference type="NCBI Taxonomy" id="412755"/>
    <lineage>
        <taxon>unclassified sequences</taxon>
        <taxon>metagenomes</taxon>
        <taxon>ecological metagenomes</taxon>
    </lineage>
</organism>
<protein>
    <submittedName>
        <fullName evidence="1">Uncharacterized protein</fullName>
    </submittedName>
</protein>
<evidence type="ECO:0000313" key="1">
    <source>
        <dbReference type="EMBL" id="KKK59672.1"/>
    </source>
</evidence>
<sequence length="34" mass="4223">MRLTLKLNLENFQNIDCETRDYEDIEDCYRELLI</sequence>
<proteinExistence type="predicted"/>
<name>A0A0F8WRV9_9ZZZZ</name>